<dbReference type="AlphaFoldDB" id="A0A7E4UYB9"/>
<dbReference type="WBParaSite" id="Pan_g14276.t1">
    <property type="protein sequence ID" value="Pan_g14276.t1"/>
    <property type="gene ID" value="Pan_g14276"/>
</dbReference>
<keyword evidence="1" id="KW-1185">Reference proteome</keyword>
<dbReference type="Gene3D" id="3.80.10.10">
    <property type="entry name" value="Ribonuclease Inhibitor"/>
    <property type="match status" value="1"/>
</dbReference>
<dbReference type="Proteomes" id="UP000492821">
    <property type="component" value="Unassembled WGS sequence"/>
</dbReference>
<evidence type="ECO:0000313" key="1">
    <source>
        <dbReference type="Proteomes" id="UP000492821"/>
    </source>
</evidence>
<name>A0A7E4UYB9_PANRE</name>
<organism evidence="1 2">
    <name type="scientific">Panagrellus redivivus</name>
    <name type="common">Microworm</name>
    <dbReference type="NCBI Taxonomy" id="6233"/>
    <lineage>
        <taxon>Eukaryota</taxon>
        <taxon>Metazoa</taxon>
        <taxon>Ecdysozoa</taxon>
        <taxon>Nematoda</taxon>
        <taxon>Chromadorea</taxon>
        <taxon>Rhabditida</taxon>
        <taxon>Tylenchina</taxon>
        <taxon>Panagrolaimomorpha</taxon>
        <taxon>Panagrolaimoidea</taxon>
        <taxon>Panagrolaimidae</taxon>
        <taxon>Panagrellus</taxon>
    </lineage>
</organism>
<reference evidence="2" key="2">
    <citation type="submission" date="2020-10" db="UniProtKB">
        <authorList>
            <consortium name="WormBaseParasite"/>
        </authorList>
    </citation>
    <scope>IDENTIFICATION</scope>
</reference>
<protein>
    <submittedName>
        <fullName evidence="2">FTH domain-containing protein</fullName>
    </submittedName>
</protein>
<dbReference type="InterPro" id="IPR032675">
    <property type="entry name" value="LRR_dom_sf"/>
</dbReference>
<evidence type="ECO:0000313" key="2">
    <source>
        <dbReference type="WBParaSite" id="Pan_g14276.t1"/>
    </source>
</evidence>
<proteinExistence type="predicted"/>
<sequence length="256" mass="30008">MPFPLHSLDYDCRRRLRQLVTPREAYDLQIAAPHFDGLKPIQKVLDQQQYTVKVAINDNDEVCVIEDLSKKYDFYLVKIILCVKNFTSNHSARLITDRFVLAPSVVTFWMCDLTEKFLRDISTKTETDIRELSLCYCTFHDDVTLELVCTLFKKLRHLDVFDNYFFKNTWIDTFISHNFINMTTITIHAASIDLLKVEEKQLIEFMQAQSGVLYISIILEDNCDDSEVRELLGNLFSNRFLENYVVKEKLFIFLGG</sequence>
<dbReference type="SUPFAM" id="SSF52047">
    <property type="entry name" value="RNI-like"/>
    <property type="match status" value="1"/>
</dbReference>
<accession>A0A7E4UYB9</accession>
<reference evidence="1" key="1">
    <citation type="journal article" date="2013" name="Genetics">
        <title>The draft genome and transcriptome of Panagrellus redivivus are shaped by the harsh demands of a free-living lifestyle.</title>
        <authorList>
            <person name="Srinivasan J."/>
            <person name="Dillman A.R."/>
            <person name="Macchietto M.G."/>
            <person name="Heikkinen L."/>
            <person name="Lakso M."/>
            <person name="Fracchia K.M."/>
            <person name="Antoshechkin I."/>
            <person name="Mortazavi A."/>
            <person name="Wong G."/>
            <person name="Sternberg P.W."/>
        </authorList>
    </citation>
    <scope>NUCLEOTIDE SEQUENCE [LARGE SCALE GENOMIC DNA]</scope>
    <source>
        <strain evidence="1">MT8872</strain>
    </source>
</reference>